<keyword evidence="9" id="KW-1278">Translocase</keyword>
<evidence type="ECO:0000256" key="9">
    <source>
        <dbReference type="RuleBase" id="RU003640"/>
    </source>
</evidence>
<dbReference type="InterPro" id="IPR038430">
    <property type="entry name" value="NDAH_ubi_oxred_su3_sf"/>
</dbReference>
<comment type="function">
    <text evidence="9">Core subunit of the mitochondrial membrane respiratory chain NADH dehydrogenase (Complex I) which catalyzes electron transfer from NADH through the respiratory chain, using ubiquinone as an electron acceptor. Essential for the catalytic activity of complex I.</text>
</comment>
<dbReference type="Gene3D" id="1.20.58.1610">
    <property type="entry name" value="NADH:ubiquinone/plastoquinone oxidoreductase, chain 3"/>
    <property type="match status" value="1"/>
</dbReference>
<dbReference type="GO" id="GO:0030964">
    <property type="term" value="C:NADH dehydrogenase complex"/>
    <property type="evidence" value="ECO:0007669"/>
    <property type="project" value="TreeGrafter"/>
</dbReference>
<evidence type="ECO:0000256" key="8">
    <source>
        <dbReference type="ARBA" id="ARBA00049551"/>
    </source>
</evidence>
<keyword evidence="9 10" id="KW-0496">Mitochondrion</keyword>
<dbReference type="EC" id="7.1.1.2" evidence="9"/>
<feature type="transmembrane region" description="Helical" evidence="9">
    <location>
        <begin position="88"/>
        <end position="107"/>
    </location>
</feature>
<keyword evidence="9" id="KW-0249">Electron transport</keyword>
<gene>
    <name evidence="10" type="primary">ND3</name>
</gene>
<keyword evidence="6 9" id="KW-1133">Transmembrane helix</keyword>
<reference evidence="10" key="1">
    <citation type="journal article" date="2016" name="BMC Evol. Biol.">
        <title>Positive selection on panpulmonate mitogenomes provide new clues on adaptations to terrestrial life.</title>
        <authorList>
            <person name="Romero P.E."/>
            <person name="Weigand A.M."/>
            <person name="Pfenninger M."/>
        </authorList>
    </citation>
    <scope>NUCLEOTIDE SEQUENCE</scope>
</reference>
<keyword evidence="4 9" id="KW-0813">Transport</keyword>
<comment type="subcellular location">
    <subcellularLocation>
        <location evidence="1">Membrane</location>
    </subcellularLocation>
    <subcellularLocation>
        <location evidence="9">Mitochondrion membrane</location>
        <topology evidence="9">Multi-pass membrane protein</topology>
    </subcellularLocation>
</comment>
<dbReference type="PANTHER" id="PTHR11058">
    <property type="entry name" value="NADH-UBIQUINONE OXIDOREDUCTASE CHAIN 3"/>
    <property type="match status" value="1"/>
</dbReference>
<sequence>MLMLNLSLSGALCLIMLAIYYTVANNSSYSKGKLTSFECGYSPLSLPRRPFSVRYFILVVLFLVFDVETVLLFPLLTQASLLGNMTINCMLIMFLLILLVGLLYEWYNTMLEWVM</sequence>
<evidence type="ECO:0000256" key="1">
    <source>
        <dbReference type="ARBA" id="ARBA00004370"/>
    </source>
</evidence>
<geneLocation type="mitochondrion" evidence="10"/>
<evidence type="ECO:0000256" key="5">
    <source>
        <dbReference type="ARBA" id="ARBA00022692"/>
    </source>
</evidence>
<evidence type="ECO:0000256" key="3">
    <source>
        <dbReference type="ARBA" id="ARBA00021007"/>
    </source>
</evidence>
<dbReference type="GO" id="GO:0008137">
    <property type="term" value="F:NADH dehydrogenase (ubiquinone) activity"/>
    <property type="evidence" value="ECO:0007669"/>
    <property type="project" value="UniProtKB-UniRule"/>
</dbReference>
<comment type="similarity">
    <text evidence="2 9">Belongs to the complex I subunit 3 family.</text>
</comment>
<evidence type="ECO:0000256" key="6">
    <source>
        <dbReference type="ARBA" id="ARBA00022989"/>
    </source>
</evidence>
<evidence type="ECO:0000256" key="7">
    <source>
        <dbReference type="ARBA" id="ARBA00023136"/>
    </source>
</evidence>
<protein>
    <recommendedName>
        <fullName evidence="3 9">NADH-ubiquinone oxidoreductase chain 3</fullName>
        <ecNumber evidence="9">7.1.1.2</ecNumber>
    </recommendedName>
</protein>
<dbReference type="InterPro" id="IPR000440">
    <property type="entry name" value="NADH_UbQ/plastoQ_OxRdtase_su3"/>
</dbReference>
<evidence type="ECO:0000313" key="10">
    <source>
        <dbReference type="EMBL" id="ANC96354.1"/>
    </source>
</evidence>
<dbReference type="EMBL" id="KT696546">
    <property type="protein sequence ID" value="ANC96354.1"/>
    <property type="molecule type" value="Genomic_DNA"/>
</dbReference>
<accession>A0A1S5R340</accession>
<dbReference type="AlphaFoldDB" id="A0A1S5R340"/>
<evidence type="ECO:0000256" key="2">
    <source>
        <dbReference type="ARBA" id="ARBA00008472"/>
    </source>
</evidence>
<organism evidence="10">
    <name type="scientific">Helicella itala</name>
    <dbReference type="NCBI Taxonomy" id="76043"/>
    <lineage>
        <taxon>Eukaryota</taxon>
        <taxon>Metazoa</taxon>
        <taxon>Spiralia</taxon>
        <taxon>Lophotrochozoa</taxon>
        <taxon>Mollusca</taxon>
        <taxon>Gastropoda</taxon>
        <taxon>Heterobranchia</taxon>
        <taxon>Euthyneura</taxon>
        <taxon>Panpulmonata</taxon>
        <taxon>Eupulmonata</taxon>
        <taxon>Stylommatophora</taxon>
        <taxon>Helicina</taxon>
        <taxon>Helicoidea</taxon>
        <taxon>Geomitridae</taxon>
        <taxon>Helicella</taxon>
    </lineage>
</organism>
<comment type="catalytic activity">
    <reaction evidence="8 9">
        <text>a ubiquinone + NADH + 5 H(+)(in) = a ubiquinol + NAD(+) + 4 H(+)(out)</text>
        <dbReference type="Rhea" id="RHEA:29091"/>
        <dbReference type="Rhea" id="RHEA-COMP:9565"/>
        <dbReference type="Rhea" id="RHEA-COMP:9566"/>
        <dbReference type="ChEBI" id="CHEBI:15378"/>
        <dbReference type="ChEBI" id="CHEBI:16389"/>
        <dbReference type="ChEBI" id="CHEBI:17976"/>
        <dbReference type="ChEBI" id="CHEBI:57540"/>
        <dbReference type="ChEBI" id="CHEBI:57945"/>
        <dbReference type="EC" id="7.1.1.2"/>
    </reaction>
</comment>
<keyword evidence="5 9" id="KW-0812">Transmembrane</keyword>
<proteinExistence type="inferred from homology"/>
<dbReference type="PANTHER" id="PTHR11058:SF9">
    <property type="entry name" value="NADH-UBIQUINONE OXIDOREDUCTASE CHAIN 3"/>
    <property type="match status" value="1"/>
</dbReference>
<evidence type="ECO:0000256" key="4">
    <source>
        <dbReference type="ARBA" id="ARBA00022448"/>
    </source>
</evidence>
<dbReference type="GO" id="GO:0031966">
    <property type="term" value="C:mitochondrial membrane"/>
    <property type="evidence" value="ECO:0007669"/>
    <property type="project" value="UniProtKB-SubCell"/>
</dbReference>
<name>A0A1S5R340_9EUPU</name>
<keyword evidence="9" id="KW-0830">Ubiquinone</keyword>
<dbReference type="Pfam" id="PF00507">
    <property type="entry name" value="Oxidored_q4"/>
    <property type="match status" value="1"/>
</dbReference>
<keyword evidence="9" id="KW-0679">Respiratory chain</keyword>
<feature type="transmembrane region" description="Helical" evidence="9">
    <location>
        <begin position="55"/>
        <end position="76"/>
    </location>
</feature>
<keyword evidence="9" id="KW-0520">NAD</keyword>
<keyword evidence="7 9" id="KW-0472">Membrane</keyword>